<keyword evidence="8" id="KW-1185">Reference proteome</keyword>
<dbReference type="EMBL" id="CP051774">
    <property type="protein sequence ID" value="QJE95033.1"/>
    <property type="molecule type" value="Genomic_DNA"/>
</dbReference>
<keyword evidence="4" id="KW-0067">ATP-binding</keyword>
<dbReference type="InterPro" id="IPR005494">
    <property type="entry name" value="GSPS_pre-ATP-grasp-like_dom"/>
</dbReference>
<evidence type="ECO:0000256" key="3">
    <source>
        <dbReference type="ARBA" id="ARBA00022741"/>
    </source>
</evidence>
<evidence type="ECO:0000256" key="2">
    <source>
        <dbReference type="ARBA" id="ARBA00022723"/>
    </source>
</evidence>
<dbReference type="InterPro" id="IPR016185">
    <property type="entry name" value="PreATP-grasp_dom_sf"/>
</dbReference>
<dbReference type="GO" id="GO:0046872">
    <property type="term" value="F:metal ion binding"/>
    <property type="evidence" value="ECO:0007669"/>
    <property type="project" value="UniProtKB-KW"/>
</dbReference>
<dbReference type="SUPFAM" id="SSF56059">
    <property type="entry name" value="Glutathione synthetase ATP-binding domain-like"/>
    <property type="match status" value="1"/>
</dbReference>
<sequence length="379" mass="42898">MKTPIRLEVRPPRNGWQQRVEEAGLIWHGAGGEPYWTEDRNLVFTLEAAEVLEAAANELHAMCLSACDEIASRGWWDRLAIPEAAIGMVQTSWMVRNPSLYGRFDLAWDGSGTPKLLEYNADTPTSLLEAAVIQWQWLEDVAAQSDQLNSLHEALVERWALFPEQTIHFACKWDHLEDRQTIAYLAETAEQAGKSVELMDVGEIGFSEGGRFTDMNERPIERIFKLYPWEWMAEEPFFAEIGQERARFTEPAWKMMLSNKGILPILWELNPGHPLLLPASYSQTGLGNVDRWVEKPFFGREGSGVSIQSRGPFHSPPPLPSQDGPMVYQQHARLFEAGGQHIVWGLWMVGDECRGLSARGDNSPITGNFSRFLPHRIEG</sequence>
<dbReference type="Proteomes" id="UP000501812">
    <property type="component" value="Chromosome"/>
</dbReference>
<protein>
    <submittedName>
        <fullName evidence="7">Glutathionylspermidine synthase family protein</fullName>
    </submittedName>
</protein>
<dbReference type="RefSeq" id="WP_169453254.1">
    <property type="nucleotide sequence ID" value="NZ_CP051774.1"/>
</dbReference>
<keyword evidence="3" id="KW-0547">Nucleotide-binding</keyword>
<evidence type="ECO:0000256" key="4">
    <source>
        <dbReference type="ARBA" id="ARBA00022840"/>
    </source>
</evidence>
<evidence type="ECO:0000256" key="5">
    <source>
        <dbReference type="ARBA" id="ARBA00022842"/>
    </source>
</evidence>
<reference evidence="7 8" key="1">
    <citation type="submission" date="2020-04" db="EMBL/GenBank/DDBJ databases">
        <title>Luteolibacter sp. G-1-1-1 isolated from soil.</title>
        <authorList>
            <person name="Dahal R.H."/>
        </authorList>
    </citation>
    <scope>NUCLEOTIDE SEQUENCE [LARGE SCALE GENOMIC DNA]</scope>
    <source>
        <strain evidence="7 8">G-1-1-1</strain>
    </source>
</reference>
<dbReference type="Gene3D" id="3.30.1490.330">
    <property type="match status" value="1"/>
</dbReference>
<dbReference type="GO" id="GO:0005524">
    <property type="term" value="F:ATP binding"/>
    <property type="evidence" value="ECO:0007669"/>
    <property type="project" value="UniProtKB-KW"/>
</dbReference>
<accession>A0A858RFW5</accession>
<keyword evidence="1" id="KW-0436">Ligase</keyword>
<dbReference type="Pfam" id="PF03738">
    <property type="entry name" value="GSP_synth"/>
    <property type="match status" value="1"/>
</dbReference>
<keyword evidence="5" id="KW-0460">Magnesium</keyword>
<proteinExistence type="predicted"/>
<evidence type="ECO:0000313" key="8">
    <source>
        <dbReference type="Proteomes" id="UP000501812"/>
    </source>
</evidence>
<keyword evidence="2" id="KW-0479">Metal-binding</keyword>
<organism evidence="7 8">
    <name type="scientific">Luteolibacter luteus</name>
    <dbReference type="NCBI Taxonomy" id="2728835"/>
    <lineage>
        <taxon>Bacteria</taxon>
        <taxon>Pseudomonadati</taxon>
        <taxon>Verrucomicrobiota</taxon>
        <taxon>Verrucomicrobiia</taxon>
        <taxon>Verrucomicrobiales</taxon>
        <taxon>Verrucomicrobiaceae</taxon>
        <taxon>Luteolibacter</taxon>
    </lineage>
</organism>
<feature type="domain" description="Glutathionylspermidine synthase pre-ATP-grasp-like" evidence="6">
    <location>
        <begin position="16"/>
        <end position="377"/>
    </location>
</feature>
<dbReference type="KEGG" id="luo:HHL09_04345"/>
<dbReference type="SUPFAM" id="SSF52440">
    <property type="entry name" value="PreATP-grasp domain"/>
    <property type="match status" value="1"/>
</dbReference>
<dbReference type="GO" id="GO:0016874">
    <property type="term" value="F:ligase activity"/>
    <property type="evidence" value="ECO:0007669"/>
    <property type="project" value="UniProtKB-KW"/>
</dbReference>
<dbReference type="AlphaFoldDB" id="A0A858RFW5"/>
<evidence type="ECO:0000259" key="6">
    <source>
        <dbReference type="Pfam" id="PF03738"/>
    </source>
</evidence>
<gene>
    <name evidence="7" type="ORF">HHL09_04345</name>
</gene>
<evidence type="ECO:0000313" key="7">
    <source>
        <dbReference type="EMBL" id="QJE95033.1"/>
    </source>
</evidence>
<name>A0A858RFW5_9BACT</name>
<evidence type="ECO:0000256" key="1">
    <source>
        <dbReference type="ARBA" id="ARBA00022598"/>
    </source>
</evidence>